<dbReference type="RefSeq" id="WP_344547269.1">
    <property type="nucleotide sequence ID" value="NZ_BAAATD010000013.1"/>
</dbReference>
<keyword evidence="2" id="KW-1185">Reference proteome</keyword>
<reference evidence="2" key="1">
    <citation type="journal article" date="2019" name="Int. J. Syst. Evol. Microbiol.">
        <title>The Global Catalogue of Microorganisms (GCM) 10K type strain sequencing project: providing services to taxonomists for standard genome sequencing and annotation.</title>
        <authorList>
            <consortium name="The Broad Institute Genomics Platform"/>
            <consortium name="The Broad Institute Genome Sequencing Center for Infectious Disease"/>
            <person name="Wu L."/>
            <person name="Ma J."/>
        </authorList>
    </citation>
    <scope>NUCLEOTIDE SEQUENCE [LARGE SCALE GENOMIC DNA]</scope>
    <source>
        <strain evidence="2">JCM 6833</strain>
    </source>
</reference>
<dbReference type="EMBL" id="BAAATD010000013">
    <property type="protein sequence ID" value="GAA2627141.1"/>
    <property type="molecule type" value="Genomic_DNA"/>
</dbReference>
<gene>
    <name evidence="1" type="ORF">GCM10010411_75270</name>
</gene>
<evidence type="ECO:0000313" key="1">
    <source>
        <dbReference type="EMBL" id="GAA2627141.1"/>
    </source>
</evidence>
<name>A0ABP6CSV6_9ACTN</name>
<proteinExistence type="predicted"/>
<accession>A0ABP6CSV6</accession>
<organism evidence="1 2">
    <name type="scientific">Actinomadura fulvescens</name>
    <dbReference type="NCBI Taxonomy" id="46160"/>
    <lineage>
        <taxon>Bacteria</taxon>
        <taxon>Bacillati</taxon>
        <taxon>Actinomycetota</taxon>
        <taxon>Actinomycetes</taxon>
        <taxon>Streptosporangiales</taxon>
        <taxon>Thermomonosporaceae</taxon>
        <taxon>Actinomadura</taxon>
    </lineage>
</organism>
<dbReference type="Proteomes" id="UP001501509">
    <property type="component" value="Unassembled WGS sequence"/>
</dbReference>
<protein>
    <submittedName>
        <fullName evidence="1">Uncharacterized protein</fullName>
    </submittedName>
</protein>
<sequence>MKRATETLLGAHTIAGHRVGVQRISWNDTSGLGFDILDADTHQVLTEAASFDAYPTDAQIKTVLEGLRHRDDERFDAGAEEGRWPQQPVPPCCGLTLRCPTPSLWPKPMR</sequence>
<comment type="caution">
    <text evidence="1">The sequence shown here is derived from an EMBL/GenBank/DDBJ whole genome shotgun (WGS) entry which is preliminary data.</text>
</comment>
<evidence type="ECO:0000313" key="2">
    <source>
        <dbReference type="Proteomes" id="UP001501509"/>
    </source>
</evidence>